<organism evidence="2">
    <name type="scientific">Rhizophora mucronata</name>
    <name type="common">Asiatic mangrove</name>
    <dbReference type="NCBI Taxonomy" id="61149"/>
    <lineage>
        <taxon>Eukaryota</taxon>
        <taxon>Viridiplantae</taxon>
        <taxon>Streptophyta</taxon>
        <taxon>Embryophyta</taxon>
        <taxon>Tracheophyta</taxon>
        <taxon>Spermatophyta</taxon>
        <taxon>Magnoliopsida</taxon>
        <taxon>eudicotyledons</taxon>
        <taxon>Gunneridae</taxon>
        <taxon>Pentapetalae</taxon>
        <taxon>rosids</taxon>
        <taxon>fabids</taxon>
        <taxon>Malpighiales</taxon>
        <taxon>Rhizophoraceae</taxon>
        <taxon>Rhizophora</taxon>
    </lineage>
</organism>
<dbReference type="EMBL" id="GGEC01001276">
    <property type="protein sequence ID" value="MBW81759.1"/>
    <property type="molecule type" value="Transcribed_RNA"/>
</dbReference>
<evidence type="ECO:0000256" key="1">
    <source>
        <dbReference type="SAM" id="Phobius"/>
    </source>
</evidence>
<keyword evidence="1" id="KW-0812">Transmembrane</keyword>
<dbReference type="AlphaFoldDB" id="A0A2P2IKM0"/>
<name>A0A2P2IKM0_RHIMU</name>
<accession>A0A2P2IKM0</accession>
<proteinExistence type="predicted"/>
<evidence type="ECO:0000313" key="2">
    <source>
        <dbReference type="EMBL" id="MBW81759.1"/>
    </source>
</evidence>
<feature type="transmembrane region" description="Helical" evidence="1">
    <location>
        <begin position="6"/>
        <end position="25"/>
    </location>
</feature>
<keyword evidence="1" id="KW-1133">Transmembrane helix</keyword>
<protein>
    <submittedName>
        <fullName evidence="2">Uncharacterized protein</fullName>
    </submittedName>
</protein>
<keyword evidence="1" id="KW-0472">Membrane</keyword>
<sequence>MQCLFIGLLTALDMICFLLAVYLFLPCFEGRLAC</sequence>
<reference evidence="2" key="1">
    <citation type="submission" date="2018-02" db="EMBL/GenBank/DDBJ databases">
        <title>Rhizophora mucronata_Transcriptome.</title>
        <authorList>
            <person name="Meera S.P."/>
            <person name="Sreeshan A."/>
            <person name="Augustine A."/>
        </authorList>
    </citation>
    <scope>NUCLEOTIDE SEQUENCE</scope>
    <source>
        <tissue evidence="2">Leaf</tissue>
    </source>
</reference>